<reference evidence="2 3" key="1">
    <citation type="submission" date="2024-04" db="EMBL/GenBank/DDBJ databases">
        <title>genome sequences of Mucor flavus KT1a and Helicostylum pulchrum KT1b strains isolation_sourced from the surface of a dry-aged beef.</title>
        <authorList>
            <person name="Toyotome T."/>
            <person name="Hosono M."/>
            <person name="Torimaru M."/>
            <person name="Fukuda K."/>
            <person name="Mikami N."/>
        </authorList>
    </citation>
    <scope>NUCLEOTIDE SEQUENCE [LARGE SCALE GENOMIC DNA]</scope>
    <source>
        <strain evidence="2 3">KT1b</strain>
    </source>
</reference>
<sequence length="743" mass="87774">MTKAARLTTLKLLLDNSNKLLGNFISKNTLEVSDEELYQFIKKTKGSIDKGLFLVPDHSINELKRDPAFEESETENYLDQIQLINLSIFTFNVLKEQEYETCINNFFRSIAYDNEATQEEVEFYVKLRHKALVTHCEEKRITNISEKFNEFFPQDVDKFYFSPNYGNNYEVTASVDYYRKKLQKESKEEILNGPTFLSDDSLEAFVRNRYENLAPKLQVTLKRNVENPKQTKKARITYIATTEVSASEKAEAAKLINQKPKGRKLPGQAVIENDPTLIFDSEEELEPRSDPDEEITVVRDSDNDEVEDRHYLDKETDEIDQLCDEFSDDEMNKAVEPDQRSTLSNNNTHNAPNNADSESFIRVRRKVRKPSTPWTNEEVTALKNGLKHFRRPYWANIIRYTTPALDNRTGPQLKDKARTMIGELKRKGYTEPDQFGPYKYVHHPDTSEEYDIFPKVMSINQTKTQLTEAIDLYNHLKVELDNKNNLEVYSEEEWQTRIRNLGLEAAKLIHLGRVLDDDHLIKVLNYKQKKLKRHGNWQKRHRKLVQQARRRRLKRNEKWIKDIEWQVTMTPSNLLKTINNKNIPREADKEPKDKSKIKELSRILSKLTQLRNLRRKKLEAKGHFFADDGNQFFNQVKEWHESNQKKQHMLEEEEYELIKEEQKPLKKLTVHKQDVWRHMSIDKTAYKYWCESDQSLEALLRNRRLWDQYIITDSKDNDLIHKVPPTFVTPPPPANWIWASYLL</sequence>
<evidence type="ECO:0000313" key="2">
    <source>
        <dbReference type="EMBL" id="GAA5797994.1"/>
    </source>
</evidence>
<dbReference type="Gene3D" id="1.10.246.220">
    <property type="match status" value="1"/>
</dbReference>
<name>A0ABP9XT85_9FUNG</name>
<dbReference type="EMBL" id="BAABUJ010000009">
    <property type="protein sequence ID" value="GAA5797994.1"/>
    <property type="molecule type" value="Genomic_DNA"/>
</dbReference>
<protein>
    <submittedName>
        <fullName evidence="2">Uncharacterized protein</fullName>
    </submittedName>
</protein>
<dbReference type="SUPFAM" id="SSF46689">
    <property type="entry name" value="Homeodomain-like"/>
    <property type="match status" value="1"/>
</dbReference>
<gene>
    <name evidence="2" type="ORF">HPULCUR_003392</name>
</gene>
<dbReference type="InterPro" id="IPR052831">
    <property type="entry name" value="Apoptosis_promoter"/>
</dbReference>
<dbReference type="CDD" id="cd11660">
    <property type="entry name" value="SANT_TRF"/>
    <property type="match status" value="1"/>
</dbReference>
<evidence type="ECO:0000256" key="1">
    <source>
        <dbReference type="SAM" id="MobiDB-lite"/>
    </source>
</evidence>
<dbReference type="InterPro" id="IPR031974">
    <property type="entry name" value="PDCD7"/>
</dbReference>
<evidence type="ECO:0000313" key="3">
    <source>
        <dbReference type="Proteomes" id="UP001476247"/>
    </source>
</evidence>
<dbReference type="Pfam" id="PF16021">
    <property type="entry name" value="PDCD7"/>
    <property type="match status" value="1"/>
</dbReference>
<feature type="region of interest" description="Disordered" evidence="1">
    <location>
        <begin position="336"/>
        <end position="355"/>
    </location>
</feature>
<keyword evidence="3" id="KW-1185">Reference proteome</keyword>
<accession>A0ABP9XT85</accession>
<organism evidence="2 3">
    <name type="scientific">Helicostylum pulchrum</name>
    <dbReference type="NCBI Taxonomy" id="562976"/>
    <lineage>
        <taxon>Eukaryota</taxon>
        <taxon>Fungi</taxon>
        <taxon>Fungi incertae sedis</taxon>
        <taxon>Mucoromycota</taxon>
        <taxon>Mucoromycotina</taxon>
        <taxon>Mucoromycetes</taxon>
        <taxon>Mucorales</taxon>
        <taxon>Mucorineae</taxon>
        <taxon>Mucoraceae</taxon>
        <taxon>Helicostylum</taxon>
    </lineage>
</organism>
<comment type="caution">
    <text evidence="2">The sequence shown here is derived from an EMBL/GenBank/DDBJ whole genome shotgun (WGS) entry which is preliminary data.</text>
</comment>
<dbReference type="Proteomes" id="UP001476247">
    <property type="component" value="Unassembled WGS sequence"/>
</dbReference>
<proteinExistence type="predicted"/>
<dbReference type="PANTHER" id="PTHR48190:SF2">
    <property type="entry name" value="PROGRAMMED CELL DEATH PROTEIN 7"/>
    <property type="match status" value="1"/>
</dbReference>
<feature type="compositionally biased region" description="Low complexity" evidence="1">
    <location>
        <begin position="345"/>
        <end position="354"/>
    </location>
</feature>
<dbReference type="PANTHER" id="PTHR48190">
    <property type="entry name" value="PROGRAMMED CELL DEATH PROTEIN 7"/>
    <property type="match status" value="1"/>
</dbReference>
<dbReference type="InterPro" id="IPR009057">
    <property type="entry name" value="Homeodomain-like_sf"/>
</dbReference>